<dbReference type="EMBL" id="QJPH01000584">
    <property type="protein sequence ID" value="PZN69202.1"/>
    <property type="molecule type" value="Genomic_DNA"/>
</dbReference>
<accession>A0A2W4QAC3</accession>
<keyword evidence="1" id="KW-0732">Signal</keyword>
<dbReference type="InterPro" id="IPR013229">
    <property type="entry name" value="PEGA"/>
</dbReference>
<feature type="chain" id="PRO_5016121789" evidence="1">
    <location>
        <begin position="26"/>
        <end position="220"/>
    </location>
</feature>
<evidence type="ECO:0000313" key="3">
    <source>
        <dbReference type="EMBL" id="PZN69202.1"/>
    </source>
</evidence>
<dbReference type="Proteomes" id="UP000249396">
    <property type="component" value="Unassembled WGS sequence"/>
</dbReference>
<sequence length="220" mass="24500">MKMTSVLFRSIFLLPLILISGCASLIDGTTQNVTFQSKPDGATVAVNGRVLGKTPLTAQIERKSPQWVNISMDGYVPETRRLTTQLNGWFWGNIPLGGIFIGMAVDGMSGAANEFIPTQYTLSLKPQYTFADSMVMADKKFSAVEFIVSFRTEIMADITKAGGRYLSTLFDTLKIPRVNQNDAIDRIRTLSEIYHDTRRFAEMTVDDLMQHGYSTGHLAR</sequence>
<reference evidence="3 4" key="1">
    <citation type="journal article" date="2018" name="Aquat. Microb. Ecol.">
        <title>Gammaproteobacterial methanotrophs dominate.</title>
        <authorList>
            <person name="Rissanen A.J."/>
            <person name="Saarenheimo J."/>
            <person name="Tiirola M."/>
            <person name="Peura S."/>
            <person name="Aalto S.L."/>
            <person name="Karvinen A."/>
            <person name="Nykanen H."/>
        </authorList>
    </citation>
    <scope>NUCLEOTIDE SEQUENCE [LARGE SCALE GENOMIC DNA]</scope>
    <source>
        <strain evidence="3">AMbin10</strain>
    </source>
</reference>
<organism evidence="3 4">
    <name type="scientific">Candidatus Methylumidiphilus alinenensis</name>
    <dbReference type="NCBI Taxonomy" id="2202197"/>
    <lineage>
        <taxon>Bacteria</taxon>
        <taxon>Pseudomonadati</taxon>
        <taxon>Pseudomonadota</taxon>
        <taxon>Gammaproteobacteria</taxon>
        <taxon>Methylococcales</taxon>
        <taxon>Candidatus Methylumidiphilus</taxon>
    </lineage>
</organism>
<dbReference type="PROSITE" id="PS51257">
    <property type="entry name" value="PROKAR_LIPOPROTEIN"/>
    <property type="match status" value="1"/>
</dbReference>
<protein>
    <submittedName>
        <fullName evidence="3">PEGA domain-containing protein</fullName>
    </submittedName>
</protein>
<name>A0A2W4QAC3_9GAMM</name>
<feature type="signal peptide" evidence="1">
    <location>
        <begin position="1"/>
        <end position="25"/>
    </location>
</feature>
<dbReference type="AlphaFoldDB" id="A0A2W4QAC3"/>
<gene>
    <name evidence="3" type="ORF">DM484_30220</name>
</gene>
<evidence type="ECO:0000313" key="4">
    <source>
        <dbReference type="Proteomes" id="UP000249396"/>
    </source>
</evidence>
<dbReference type="Pfam" id="PF08308">
    <property type="entry name" value="PEGA"/>
    <property type="match status" value="1"/>
</dbReference>
<feature type="domain" description="PEGA" evidence="2">
    <location>
        <begin position="32"/>
        <end position="84"/>
    </location>
</feature>
<proteinExistence type="predicted"/>
<comment type="caution">
    <text evidence="3">The sequence shown here is derived from an EMBL/GenBank/DDBJ whole genome shotgun (WGS) entry which is preliminary data.</text>
</comment>
<evidence type="ECO:0000256" key="1">
    <source>
        <dbReference type="SAM" id="SignalP"/>
    </source>
</evidence>
<evidence type="ECO:0000259" key="2">
    <source>
        <dbReference type="Pfam" id="PF08308"/>
    </source>
</evidence>